<dbReference type="RefSeq" id="WP_160380563.1">
    <property type="nucleotide sequence ID" value="NZ_WNXQ01000001.1"/>
</dbReference>
<comment type="caution">
    <text evidence="4">The sequence shown here is derived from an EMBL/GenBank/DDBJ whole genome shotgun (WGS) entry which is preliminary data.</text>
</comment>
<evidence type="ECO:0000313" key="5">
    <source>
        <dbReference type="Proteomes" id="UP000443843"/>
    </source>
</evidence>
<sequence>MSEVVTIAPGDPLDPGASALLDASQALMVRLYSAEENHFLSHEALRSPDVRFLVARLGERPVGCCAVRLCDGYGEIKSFYVDEAARGHGIGRKLIAAIEDQARADSLPVLNLETGELLDAACRLYQRMGYTRCPPFGDYVDNGSSVFMTKTL</sequence>
<dbReference type="EMBL" id="WNXQ01000001">
    <property type="protein sequence ID" value="MWB76405.1"/>
    <property type="molecule type" value="Genomic_DNA"/>
</dbReference>
<accession>A0A844VZW4</accession>
<proteinExistence type="predicted"/>
<evidence type="ECO:0000256" key="1">
    <source>
        <dbReference type="ARBA" id="ARBA00022679"/>
    </source>
</evidence>
<feature type="domain" description="N-acetyltransferase" evidence="3">
    <location>
        <begin position="5"/>
        <end position="152"/>
    </location>
</feature>
<reference evidence="4 5" key="1">
    <citation type="submission" date="2019-11" db="EMBL/GenBank/DDBJ databases">
        <title>Pseudooceanicola pacifica sp. nov., isolated from deep-sea sediment of the Pacific Ocean.</title>
        <authorList>
            <person name="Lyu L."/>
        </authorList>
    </citation>
    <scope>NUCLEOTIDE SEQUENCE [LARGE SCALE GENOMIC DNA]</scope>
    <source>
        <strain evidence="4 5">216_PA32_1</strain>
    </source>
</reference>
<protein>
    <submittedName>
        <fullName evidence="4">GNAT family N-acetyltransferase</fullName>
    </submittedName>
</protein>
<dbReference type="Gene3D" id="3.40.630.30">
    <property type="match status" value="1"/>
</dbReference>
<dbReference type="InterPro" id="IPR000182">
    <property type="entry name" value="GNAT_dom"/>
</dbReference>
<dbReference type="PANTHER" id="PTHR43877">
    <property type="entry name" value="AMINOALKYLPHOSPHONATE N-ACETYLTRANSFERASE-RELATED-RELATED"/>
    <property type="match status" value="1"/>
</dbReference>
<dbReference type="InterPro" id="IPR050832">
    <property type="entry name" value="Bact_Acetyltransf"/>
</dbReference>
<dbReference type="CDD" id="cd04301">
    <property type="entry name" value="NAT_SF"/>
    <property type="match status" value="1"/>
</dbReference>
<evidence type="ECO:0000313" key="4">
    <source>
        <dbReference type="EMBL" id="MWB76405.1"/>
    </source>
</evidence>
<keyword evidence="1 4" id="KW-0808">Transferase</keyword>
<dbReference type="GO" id="GO:0016747">
    <property type="term" value="F:acyltransferase activity, transferring groups other than amino-acyl groups"/>
    <property type="evidence" value="ECO:0007669"/>
    <property type="project" value="InterPro"/>
</dbReference>
<dbReference type="InterPro" id="IPR016181">
    <property type="entry name" value="Acyl_CoA_acyltransferase"/>
</dbReference>
<organism evidence="4 5">
    <name type="scientific">Pseudooceanicola pacificus</name>
    <dbReference type="NCBI Taxonomy" id="2676438"/>
    <lineage>
        <taxon>Bacteria</taxon>
        <taxon>Pseudomonadati</taxon>
        <taxon>Pseudomonadota</taxon>
        <taxon>Alphaproteobacteria</taxon>
        <taxon>Rhodobacterales</taxon>
        <taxon>Paracoccaceae</taxon>
        <taxon>Pseudooceanicola</taxon>
    </lineage>
</organism>
<name>A0A844VZW4_9RHOB</name>
<evidence type="ECO:0000256" key="2">
    <source>
        <dbReference type="ARBA" id="ARBA00023315"/>
    </source>
</evidence>
<keyword evidence="5" id="KW-1185">Reference proteome</keyword>
<dbReference type="SUPFAM" id="SSF55729">
    <property type="entry name" value="Acyl-CoA N-acyltransferases (Nat)"/>
    <property type="match status" value="1"/>
</dbReference>
<dbReference type="Proteomes" id="UP000443843">
    <property type="component" value="Unassembled WGS sequence"/>
</dbReference>
<gene>
    <name evidence="4" type="ORF">GLS40_00050</name>
</gene>
<dbReference type="Pfam" id="PF00583">
    <property type="entry name" value="Acetyltransf_1"/>
    <property type="match status" value="1"/>
</dbReference>
<dbReference type="PROSITE" id="PS51186">
    <property type="entry name" value="GNAT"/>
    <property type="match status" value="1"/>
</dbReference>
<dbReference type="AlphaFoldDB" id="A0A844VZW4"/>
<keyword evidence="2" id="KW-0012">Acyltransferase</keyword>
<dbReference type="PANTHER" id="PTHR43877:SF2">
    <property type="entry name" value="AMINOALKYLPHOSPHONATE N-ACETYLTRANSFERASE-RELATED"/>
    <property type="match status" value="1"/>
</dbReference>
<evidence type="ECO:0000259" key="3">
    <source>
        <dbReference type="PROSITE" id="PS51186"/>
    </source>
</evidence>